<sequence>MDHPSIRHGYQVRPQNFEVLNNIFQNHPLFAESFQLKQLEFLNNFLNAVADLHQKLESDLFELGVIEIDDILLKRDHFLISDECQQLYSESRSETPDASVESSWQTMDGFEKCLRPQNFEGDPGIYD</sequence>
<comment type="caution">
    <text evidence="1">The sequence shown here is derived from an EMBL/GenBank/DDBJ whole genome shotgun (WGS) entry which is preliminary data.</text>
</comment>
<gene>
    <name evidence="1" type="ORF">Goshw_008968</name>
</gene>
<proteinExistence type="predicted"/>
<dbReference type="Proteomes" id="UP000593576">
    <property type="component" value="Unassembled WGS sequence"/>
</dbReference>
<keyword evidence="2" id="KW-1185">Reference proteome</keyword>
<organism evidence="1 2">
    <name type="scientific">Gossypium schwendimanii</name>
    <name type="common">Cotton</name>
    <dbReference type="NCBI Taxonomy" id="34291"/>
    <lineage>
        <taxon>Eukaryota</taxon>
        <taxon>Viridiplantae</taxon>
        <taxon>Streptophyta</taxon>
        <taxon>Embryophyta</taxon>
        <taxon>Tracheophyta</taxon>
        <taxon>Spermatophyta</taxon>
        <taxon>Magnoliopsida</taxon>
        <taxon>eudicotyledons</taxon>
        <taxon>Gunneridae</taxon>
        <taxon>Pentapetalae</taxon>
        <taxon>rosids</taxon>
        <taxon>malvids</taxon>
        <taxon>Malvales</taxon>
        <taxon>Malvaceae</taxon>
        <taxon>Malvoideae</taxon>
        <taxon>Gossypium</taxon>
    </lineage>
</organism>
<evidence type="ECO:0000313" key="2">
    <source>
        <dbReference type="Proteomes" id="UP000593576"/>
    </source>
</evidence>
<protein>
    <submittedName>
        <fullName evidence="1">Uncharacterized protein</fullName>
    </submittedName>
</protein>
<name>A0A7J9MN95_GOSSC</name>
<accession>A0A7J9MN95</accession>
<dbReference type="EMBL" id="JABFAF010000012">
    <property type="protein sequence ID" value="MBA0872196.1"/>
    <property type="molecule type" value="Genomic_DNA"/>
</dbReference>
<reference evidence="1 2" key="1">
    <citation type="journal article" date="2019" name="Genome Biol. Evol.">
        <title>Insights into the evolution of the New World diploid cottons (Gossypium, subgenus Houzingenia) based on genome sequencing.</title>
        <authorList>
            <person name="Grover C.E."/>
            <person name="Arick M.A. 2nd"/>
            <person name="Thrash A."/>
            <person name="Conover J.L."/>
            <person name="Sanders W.S."/>
            <person name="Peterson D.G."/>
            <person name="Frelichowski J.E."/>
            <person name="Scheffler J.A."/>
            <person name="Scheffler B.E."/>
            <person name="Wendel J.F."/>
        </authorList>
    </citation>
    <scope>NUCLEOTIDE SEQUENCE [LARGE SCALE GENOMIC DNA]</scope>
    <source>
        <strain evidence="1">1</strain>
        <tissue evidence="1">Leaf</tissue>
    </source>
</reference>
<evidence type="ECO:0000313" key="1">
    <source>
        <dbReference type="EMBL" id="MBA0872196.1"/>
    </source>
</evidence>
<dbReference type="AlphaFoldDB" id="A0A7J9MN95"/>